<dbReference type="RefSeq" id="WP_147555435.1">
    <property type="nucleotide sequence ID" value="NZ_VOWJ01000021.1"/>
</dbReference>
<protein>
    <submittedName>
        <fullName evidence="1">Uncharacterized protein</fullName>
    </submittedName>
</protein>
<reference evidence="1 2" key="1">
    <citation type="submission" date="2019-07" db="EMBL/GenBank/DDBJ databases">
        <title>Rapid identification of Enteric Bacteria from Whole Genome Sequences (WGS) using Average Nucleotide Identity (ANI).</title>
        <authorList>
            <person name="Lane C."/>
        </authorList>
    </citation>
    <scope>NUCLEOTIDE SEQUENCE [LARGE SCALE GENOMIC DNA]</scope>
    <source>
        <strain evidence="1 2">2016D-0084</strain>
    </source>
</reference>
<gene>
    <name evidence="1" type="ORF">FPD38_03685</name>
</gene>
<sequence length="98" mass="11558">MKKKKISSQVPFSFEDSSFESKEEYLEFIKNMPKTAILDKALIKKSKAQNLANKAISYIQRKTKLSYNNAKILKDILSKEYFRKIRSKNKAFAKFKKR</sequence>
<comment type="caution">
    <text evidence="1">The sequence shown here is derived from an EMBL/GenBank/DDBJ whole genome shotgun (WGS) entry which is preliminary data.</text>
</comment>
<name>A0A5C7DTV9_9BACT</name>
<accession>A0A5C7DTV9</accession>
<organism evidence="1 2">
    <name type="scientific">Campylobacter volucris</name>
    <dbReference type="NCBI Taxonomy" id="1031542"/>
    <lineage>
        <taxon>Bacteria</taxon>
        <taxon>Pseudomonadati</taxon>
        <taxon>Campylobacterota</taxon>
        <taxon>Epsilonproteobacteria</taxon>
        <taxon>Campylobacterales</taxon>
        <taxon>Campylobacteraceae</taxon>
        <taxon>Campylobacter</taxon>
    </lineage>
</organism>
<proteinExistence type="predicted"/>
<dbReference type="AlphaFoldDB" id="A0A5C7DTV9"/>
<dbReference type="Proteomes" id="UP000321629">
    <property type="component" value="Unassembled WGS sequence"/>
</dbReference>
<dbReference type="EMBL" id="VOWJ01000021">
    <property type="protein sequence ID" value="TXE88409.1"/>
    <property type="molecule type" value="Genomic_DNA"/>
</dbReference>
<evidence type="ECO:0000313" key="1">
    <source>
        <dbReference type="EMBL" id="TXE88409.1"/>
    </source>
</evidence>
<evidence type="ECO:0000313" key="2">
    <source>
        <dbReference type="Proteomes" id="UP000321629"/>
    </source>
</evidence>